<comment type="caution">
    <text evidence="1">The sequence shown here is derived from an EMBL/GenBank/DDBJ whole genome shotgun (WGS) entry which is preliminary data.</text>
</comment>
<evidence type="ECO:0000313" key="1">
    <source>
        <dbReference type="EMBL" id="KAJ3534414.1"/>
    </source>
</evidence>
<sequence length="707" mass="78214">MALSTATLGAENNDNNLRAKSLQAYGLAMQQLAASLKQQTPHNDGVLAAVQLMRTFELLFGADPDSQETNGLSSQTQSFRRHIDGETALILSRGPRDAWSSSGRQLLADGRLSLITAYISRRRRSPFSHPEWKQAHLWHSVTDSPINKLLDVMVEIPGFLQDLDVMRQASTPEETQNLHADLTAKCQACELALLAWEVEMGDDLGTYDYTANNTVPLPRDEDDLALLYLSHLYWMTCLMLFSTMGFCELEDPRAKAEGGFGDLLSSSAQRTARSYAYRIAHSIDLLFQPPAGTYSAAASFFPLGNALRYLIMLETYGGQNIFSKERLMLIKAFKRPFLGSFVGRFLRNLQADDGIDYNDEGLPNAPFDSHGYSRYTAPNTTRLEAVLSSFIGGPCLTYSSGLAAFHALVVFLNPSRIAIGRGYHGCHGVVELVQKLKPLESLSHSEEDLAKIQKGDIIHVETPFNPTGEAVDLAYYRRIATERGAWLTCDATLAPPPLQNPFDLGVDFIMHSGTKYIGGHSDMLCGVLSVHPDLESSKKCINGLWNERVYLGSVMGSMEGWLGVRSMRTLELRIQQQSQSAEALVKWLEDSRKEPGVVADVVSAVEHASLQPEAKDETSWLKKQMPNGYGGVFALLMKSEELAKRLPSKLHLFDHATSLGGVESLIEWRAISDASVDKRLLRVSIGVEGWEDLKGDFLQAFTALQKE</sequence>
<accession>A0ACC1S969</accession>
<dbReference type="EMBL" id="JANRMS010000785">
    <property type="protein sequence ID" value="KAJ3534414.1"/>
    <property type="molecule type" value="Genomic_DNA"/>
</dbReference>
<organism evidence="1 2">
    <name type="scientific">Fusarium decemcellulare</name>
    <dbReference type="NCBI Taxonomy" id="57161"/>
    <lineage>
        <taxon>Eukaryota</taxon>
        <taxon>Fungi</taxon>
        <taxon>Dikarya</taxon>
        <taxon>Ascomycota</taxon>
        <taxon>Pezizomycotina</taxon>
        <taxon>Sordariomycetes</taxon>
        <taxon>Hypocreomycetidae</taxon>
        <taxon>Hypocreales</taxon>
        <taxon>Nectriaceae</taxon>
        <taxon>Fusarium</taxon>
        <taxon>Fusarium decemcellulare species complex</taxon>
    </lineage>
</organism>
<name>A0ACC1S969_9HYPO</name>
<reference evidence="1" key="1">
    <citation type="submission" date="2022-08" db="EMBL/GenBank/DDBJ databases">
        <title>Genome Sequence of Fusarium decemcellulare.</title>
        <authorList>
            <person name="Buettner E."/>
        </authorList>
    </citation>
    <scope>NUCLEOTIDE SEQUENCE</scope>
    <source>
        <strain evidence="1">Babe19</strain>
    </source>
</reference>
<proteinExistence type="predicted"/>
<protein>
    <submittedName>
        <fullName evidence="1">Uncharacterized protein</fullName>
    </submittedName>
</protein>
<evidence type="ECO:0000313" key="2">
    <source>
        <dbReference type="Proteomes" id="UP001148629"/>
    </source>
</evidence>
<keyword evidence="2" id="KW-1185">Reference proteome</keyword>
<dbReference type="Proteomes" id="UP001148629">
    <property type="component" value="Unassembled WGS sequence"/>
</dbReference>
<gene>
    <name evidence="1" type="ORF">NM208_g7546</name>
</gene>